<evidence type="ECO:0000256" key="12">
    <source>
        <dbReference type="ARBA" id="ARBA00040659"/>
    </source>
</evidence>
<keyword evidence="5" id="KW-0288">FMN</keyword>
<keyword evidence="7" id="KW-0274">FAD</keyword>
<dbReference type="Proteomes" id="UP001303046">
    <property type="component" value="Unassembled WGS sequence"/>
</dbReference>
<accession>A0ABR1C403</accession>
<dbReference type="Gene3D" id="3.40.50.360">
    <property type="match status" value="1"/>
</dbReference>
<evidence type="ECO:0000313" key="15">
    <source>
        <dbReference type="EMBL" id="KAK6733269.1"/>
    </source>
</evidence>
<evidence type="ECO:0000256" key="7">
    <source>
        <dbReference type="ARBA" id="ARBA00022827"/>
    </source>
</evidence>
<dbReference type="PROSITE" id="PS51384">
    <property type="entry name" value="FAD_FR"/>
    <property type="match status" value="1"/>
</dbReference>
<comment type="cofactor">
    <cofactor evidence="2">
        <name>FAD</name>
        <dbReference type="ChEBI" id="CHEBI:57692"/>
    </cofactor>
</comment>
<keyword evidence="6" id="KW-0949">S-adenosyl-L-methionine</keyword>
<dbReference type="SUPFAM" id="SSF52343">
    <property type="entry name" value="Ferredoxin reductase-like, C-terminal NADP-linked domain"/>
    <property type="match status" value="1"/>
</dbReference>
<dbReference type="Gene3D" id="1.20.990.10">
    <property type="entry name" value="NADPH-cytochrome p450 Reductase, Chain A, domain 3"/>
    <property type="match status" value="1"/>
</dbReference>
<dbReference type="Gene3D" id="3.40.50.80">
    <property type="entry name" value="Nucleotide-binding domain of ferredoxin-NADP reductase (FNR) module"/>
    <property type="match status" value="1"/>
</dbReference>
<keyword evidence="9" id="KW-0560">Oxidoreductase</keyword>
<evidence type="ECO:0000256" key="5">
    <source>
        <dbReference type="ARBA" id="ARBA00022643"/>
    </source>
</evidence>
<evidence type="ECO:0000256" key="1">
    <source>
        <dbReference type="ARBA" id="ARBA00001917"/>
    </source>
</evidence>
<evidence type="ECO:0000259" key="14">
    <source>
        <dbReference type="PROSITE" id="PS51384"/>
    </source>
</evidence>
<evidence type="ECO:0000256" key="8">
    <source>
        <dbReference type="ARBA" id="ARBA00022857"/>
    </source>
</evidence>
<protein>
    <recommendedName>
        <fullName evidence="12">Methionine synthase reductase</fullName>
        <ecNumber evidence="11">1.16.1.8</ecNumber>
    </recommendedName>
</protein>
<dbReference type="Gene3D" id="2.40.30.10">
    <property type="entry name" value="Translation factors"/>
    <property type="match status" value="1"/>
</dbReference>
<proteinExistence type="predicted"/>
<dbReference type="SUPFAM" id="SSF52218">
    <property type="entry name" value="Flavoproteins"/>
    <property type="match status" value="1"/>
</dbReference>
<evidence type="ECO:0000256" key="2">
    <source>
        <dbReference type="ARBA" id="ARBA00001974"/>
    </source>
</evidence>
<gene>
    <name evidence="15" type="primary">Necator_chrII.g4969</name>
    <name evidence="15" type="ORF">RB195_017177</name>
</gene>
<evidence type="ECO:0000256" key="4">
    <source>
        <dbReference type="ARBA" id="ARBA00022630"/>
    </source>
</evidence>
<dbReference type="InterPro" id="IPR008254">
    <property type="entry name" value="Flavodoxin/NO_synth"/>
</dbReference>
<dbReference type="Pfam" id="PF00258">
    <property type="entry name" value="Flavodoxin_1"/>
    <property type="match status" value="1"/>
</dbReference>
<dbReference type="PRINTS" id="PR00371">
    <property type="entry name" value="FPNCR"/>
</dbReference>
<dbReference type="InterPro" id="IPR003097">
    <property type="entry name" value="CysJ-like_FAD-binding"/>
</dbReference>
<evidence type="ECO:0000259" key="13">
    <source>
        <dbReference type="PROSITE" id="PS50902"/>
    </source>
</evidence>
<dbReference type="PANTHER" id="PTHR19384:SF84">
    <property type="entry name" value="METHIONINE SYNTHASE REDUCTASE"/>
    <property type="match status" value="1"/>
</dbReference>
<dbReference type="InterPro" id="IPR023173">
    <property type="entry name" value="NADPH_Cyt_P450_Rdtase_alpha"/>
</dbReference>
<keyword evidence="3" id="KW-0028">Amino-acid biosynthesis</keyword>
<evidence type="ECO:0000256" key="9">
    <source>
        <dbReference type="ARBA" id="ARBA00023002"/>
    </source>
</evidence>
<dbReference type="InterPro" id="IPR001433">
    <property type="entry name" value="OxRdtase_FAD/NAD-bd"/>
</dbReference>
<organism evidence="15 16">
    <name type="scientific">Necator americanus</name>
    <name type="common">Human hookworm</name>
    <dbReference type="NCBI Taxonomy" id="51031"/>
    <lineage>
        <taxon>Eukaryota</taxon>
        <taxon>Metazoa</taxon>
        <taxon>Ecdysozoa</taxon>
        <taxon>Nematoda</taxon>
        <taxon>Chromadorea</taxon>
        <taxon>Rhabditida</taxon>
        <taxon>Rhabditina</taxon>
        <taxon>Rhabditomorpha</taxon>
        <taxon>Strongyloidea</taxon>
        <taxon>Ancylostomatidae</taxon>
        <taxon>Bunostominae</taxon>
        <taxon>Necator</taxon>
    </lineage>
</organism>
<dbReference type="InterPro" id="IPR017927">
    <property type="entry name" value="FAD-bd_FR_type"/>
</dbReference>
<dbReference type="InterPro" id="IPR039261">
    <property type="entry name" value="FNR_nucleotide-bd"/>
</dbReference>
<keyword evidence="4" id="KW-0285">Flavoprotein</keyword>
<keyword evidence="16" id="KW-1185">Reference proteome</keyword>
<dbReference type="InterPro" id="IPR001709">
    <property type="entry name" value="Flavoprot_Pyr_Nucl_cyt_Rdtase"/>
</dbReference>
<evidence type="ECO:0000313" key="16">
    <source>
        <dbReference type="Proteomes" id="UP001303046"/>
    </source>
</evidence>
<dbReference type="PRINTS" id="PR00369">
    <property type="entry name" value="FLAVODOXIN"/>
</dbReference>
<keyword evidence="10" id="KW-0486">Methionine biosynthesis</keyword>
<comment type="caution">
    <text evidence="15">The sequence shown here is derived from an EMBL/GenBank/DDBJ whole genome shotgun (WGS) entry which is preliminary data.</text>
</comment>
<dbReference type="Pfam" id="PF00667">
    <property type="entry name" value="FAD_binding_1"/>
    <property type="match status" value="1"/>
</dbReference>
<dbReference type="EC" id="1.16.1.8" evidence="11"/>
<dbReference type="EMBL" id="JAVFWL010000002">
    <property type="protein sequence ID" value="KAK6733269.1"/>
    <property type="molecule type" value="Genomic_DNA"/>
</dbReference>
<feature type="domain" description="FAD-binding FR-type" evidence="14">
    <location>
        <begin position="294"/>
        <end position="537"/>
    </location>
</feature>
<comment type="cofactor">
    <cofactor evidence="1">
        <name>FMN</name>
        <dbReference type="ChEBI" id="CHEBI:58210"/>
    </cofactor>
</comment>
<keyword evidence="8" id="KW-0521">NADP</keyword>
<dbReference type="InterPro" id="IPR017938">
    <property type="entry name" value="Riboflavin_synthase-like_b-brl"/>
</dbReference>
<evidence type="ECO:0000256" key="10">
    <source>
        <dbReference type="ARBA" id="ARBA00023167"/>
    </source>
</evidence>
<feature type="domain" description="Flavodoxin-like" evidence="13">
    <location>
        <begin position="40"/>
        <end position="183"/>
    </location>
</feature>
<evidence type="ECO:0000256" key="11">
    <source>
        <dbReference type="ARBA" id="ARBA00039088"/>
    </source>
</evidence>
<dbReference type="InterPro" id="IPR029039">
    <property type="entry name" value="Flavoprotein-like_sf"/>
</dbReference>
<dbReference type="Pfam" id="PF00175">
    <property type="entry name" value="NAD_binding_1"/>
    <property type="match status" value="1"/>
</dbReference>
<evidence type="ECO:0000256" key="3">
    <source>
        <dbReference type="ARBA" id="ARBA00022605"/>
    </source>
</evidence>
<dbReference type="PANTHER" id="PTHR19384">
    <property type="entry name" value="NITRIC OXIDE SYNTHASE-RELATED"/>
    <property type="match status" value="1"/>
</dbReference>
<dbReference type="SUPFAM" id="SSF63380">
    <property type="entry name" value="Riboflavin synthase domain-like"/>
    <property type="match status" value="1"/>
</dbReference>
<dbReference type="InterPro" id="IPR001094">
    <property type="entry name" value="Flavdoxin-like"/>
</dbReference>
<evidence type="ECO:0000256" key="6">
    <source>
        <dbReference type="ARBA" id="ARBA00022691"/>
    </source>
</evidence>
<sequence>MRDHRWKEHSKNVNKVRNYAPRQRTNVKLRTGDMGAEGDFVILYGSHTGQAESIAKQIKERAEILGLHPRLYTLDENERQFHIEQEPLAVIVTSSTGDGDAPENAARFVRRITRKSLETDFLKKLDYALLGLGDSNYSTYQGVPNKIDKQLKYLGAVPIIETGHADDQVGLELVVEPWIEELFEALVKRFKLDPGLLSRLTMKVAIAEKRDVEEDVRREERISSEPDQQILLPHPYNYPEISLIKGNAKLSCDPALRVPVAPQEYLVSSVSHEKLQQNHGLMWPNGAKMVGVASAPYEVTVVGTALLTDADVVKPKYEFVVDLGEYFSVLPYEPGDAFYFVVPNPTPEVNFILDRMGMLTIADQVCTISVNPSTQKINPIIPPHVPPQSSLRHLFTHCLDIRRTPGRPILRSLAESATNEQEKRRLLELTSAQGLTEFNDFVRQPGLSLADILFAFPSVRPSPDRLTELLPRLIPRSYSISSCRGRRVRFIYSVMNFTAEDGRRYPRKGLATDWLLNLRVGDKIQIMHKEPARFRLPPPPLDSSVAAQMPLLMIGPGTGLAVFLGFCQYLLKVKLADPKNFPNVPRYLYFGCRNLEKDSLYLDELQLYLREGILTELILCESQVDHGRPKYVQDALKQRIPQICDFILTDISDVQSRIFICGDAKGMSKDVLQCFYDIVKEGMGKSDAEAKVFMTELHKADRYVEDVWS</sequence>
<dbReference type="PROSITE" id="PS50902">
    <property type="entry name" value="FLAVODOXIN_LIKE"/>
    <property type="match status" value="1"/>
</dbReference>
<reference evidence="15 16" key="1">
    <citation type="submission" date="2023-08" db="EMBL/GenBank/DDBJ databases">
        <title>A Necator americanus chromosomal reference genome.</title>
        <authorList>
            <person name="Ilik V."/>
            <person name="Petrzelkova K.J."/>
            <person name="Pardy F."/>
            <person name="Fuh T."/>
            <person name="Niatou-Singa F.S."/>
            <person name="Gouil Q."/>
            <person name="Baker L."/>
            <person name="Ritchie M.E."/>
            <person name="Jex A.R."/>
            <person name="Gazzola D."/>
            <person name="Li H."/>
            <person name="Toshio Fujiwara R."/>
            <person name="Zhan B."/>
            <person name="Aroian R.V."/>
            <person name="Pafco B."/>
            <person name="Schwarz E.M."/>
        </authorList>
    </citation>
    <scope>NUCLEOTIDE SEQUENCE [LARGE SCALE GENOMIC DNA]</scope>
    <source>
        <strain evidence="15 16">Aroian</strain>
        <tissue evidence="15">Whole animal</tissue>
    </source>
</reference>
<name>A0ABR1C403_NECAM</name>